<dbReference type="RefSeq" id="XP_067922831.1">
    <property type="nucleotide sequence ID" value="XM_068065191.1"/>
</dbReference>
<accession>A0A2C6KV90</accession>
<evidence type="ECO:0000313" key="2">
    <source>
        <dbReference type="EMBL" id="PHJ21147.1"/>
    </source>
</evidence>
<dbReference type="GeneID" id="94428402"/>
<dbReference type="EMBL" id="MIGC01002403">
    <property type="protein sequence ID" value="PHJ21147.1"/>
    <property type="molecule type" value="Genomic_DNA"/>
</dbReference>
<name>A0A2C6KV90_9APIC</name>
<gene>
    <name evidence="2" type="ORF">CSUI_005011</name>
</gene>
<feature type="chain" id="PRO_5011999404" evidence="1">
    <location>
        <begin position="28"/>
        <end position="119"/>
    </location>
</feature>
<evidence type="ECO:0000313" key="3">
    <source>
        <dbReference type="Proteomes" id="UP000221165"/>
    </source>
</evidence>
<proteinExistence type="predicted"/>
<protein>
    <submittedName>
        <fullName evidence="2">Uncharacterized protein</fullName>
    </submittedName>
</protein>
<keyword evidence="3" id="KW-1185">Reference proteome</keyword>
<dbReference type="Proteomes" id="UP000221165">
    <property type="component" value="Unassembled WGS sequence"/>
</dbReference>
<feature type="signal peptide" evidence="1">
    <location>
        <begin position="1"/>
        <end position="27"/>
    </location>
</feature>
<evidence type="ECO:0000256" key="1">
    <source>
        <dbReference type="SAM" id="SignalP"/>
    </source>
</evidence>
<organism evidence="2 3">
    <name type="scientific">Cystoisospora suis</name>
    <dbReference type="NCBI Taxonomy" id="483139"/>
    <lineage>
        <taxon>Eukaryota</taxon>
        <taxon>Sar</taxon>
        <taxon>Alveolata</taxon>
        <taxon>Apicomplexa</taxon>
        <taxon>Conoidasida</taxon>
        <taxon>Coccidia</taxon>
        <taxon>Eucoccidiorida</taxon>
        <taxon>Eimeriorina</taxon>
        <taxon>Sarcocystidae</taxon>
        <taxon>Cystoisospora</taxon>
    </lineage>
</organism>
<sequence>MSTSPCFFIFSLLLLLLLLKRFPEILNWPYDVVREFISTQVATEKEKKKQDFLVRHVWYLRDSQEDKEKEILLLLAEEGKKEREEGVQVSSFLQKKILSMRPYLHLPLRPLERSGSSLA</sequence>
<keyword evidence="1" id="KW-0732">Signal</keyword>
<dbReference type="AlphaFoldDB" id="A0A2C6KV90"/>
<comment type="caution">
    <text evidence="2">The sequence shown here is derived from an EMBL/GenBank/DDBJ whole genome shotgun (WGS) entry which is preliminary data.</text>
</comment>
<reference evidence="2 3" key="1">
    <citation type="journal article" date="2017" name="Int. J. Parasitol.">
        <title>The genome of the protozoan parasite Cystoisospora suis and a reverse vaccinology approach to identify vaccine candidates.</title>
        <authorList>
            <person name="Palmieri N."/>
            <person name="Shrestha A."/>
            <person name="Ruttkowski B."/>
            <person name="Beck T."/>
            <person name="Vogl C."/>
            <person name="Tomley F."/>
            <person name="Blake D.P."/>
            <person name="Joachim A."/>
        </authorList>
    </citation>
    <scope>NUCLEOTIDE SEQUENCE [LARGE SCALE GENOMIC DNA]</scope>
    <source>
        <strain evidence="2 3">Wien I</strain>
    </source>
</reference>
<dbReference type="VEuPathDB" id="ToxoDB:CSUI_005011"/>